<evidence type="ECO:0000313" key="4">
    <source>
        <dbReference type="EMBL" id="PIP31864.1"/>
    </source>
</evidence>
<comment type="caution">
    <text evidence="4">The sequence shown here is derived from an EMBL/GenBank/DDBJ whole genome shotgun (WGS) entry which is preliminary data.</text>
</comment>
<dbReference type="Proteomes" id="UP000230447">
    <property type="component" value="Unassembled WGS sequence"/>
</dbReference>
<name>A0A2G9ZFC2_9BACT</name>
<evidence type="ECO:0000313" key="5">
    <source>
        <dbReference type="Proteomes" id="UP000230447"/>
    </source>
</evidence>
<dbReference type="CDD" id="cd07067">
    <property type="entry name" value="HP_PGM_like"/>
    <property type="match status" value="1"/>
</dbReference>
<protein>
    <submittedName>
        <fullName evidence="4">Histidine phosphatase family protein</fullName>
    </submittedName>
</protein>
<gene>
    <name evidence="4" type="ORF">COX24_01275</name>
</gene>
<feature type="active site" description="Tele-phosphohistidine intermediate" evidence="2">
    <location>
        <position position="8"/>
    </location>
</feature>
<accession>A0A2G9ZFC2</accession>
<evidence type="ECO:0000256" key="1">
    <source>
        <dbReference type="ARBA" id="ARBA00022801"/>
    </source>
</evidence>
<dbReference type="Gene3D" id="3.40.50.1240">
    <property type="entry name" value="Phosphoglycerate mutase-like"/>
    <property type="match status" value="1"/>
</dbReference>
<dbReference type="PANTHER" id="PTHR46517">
    <property type="entry name" value="FRUCTOSE-2,6-BISPHOSPHATASE TIGAR"/>
    <property type="match status" value="1"/>
</dbReference>
<dbReference type="InterPro" id="IPR013078">
    <property type="entry name" value="His_Pase_superF_clade-1"/>
</dbReference>
<evidence type="ECO:0000256" key="3">
    <source>
        <dbReference type="PIRSR" id="PIRSR613078-2"/>
    </source>
</evidence>
<feature type="binding site" evidence="3">
    <location>
        <position position="57"/>
    </location>
    <ligand>
        <name>substrate</name>
    </ligand>
</feature>
<sequence length="225" mass="26349">MKIYFATHATTTDNETKISSGWKDVGLSKLGVKQAKEMGERFKDIKIDLICYSDLKRAIDTVKIAFGDKYPVIIDKRLRECNYGDFNGKPWEIVEPMRKEKIKEPFPNGESYEQVVARVQDFYHELKEKYPEKTVLVIGHRATQYGLDTLVGGKTIEECLNTPFKWQPYWEYNLWKIILSKKMFSTGKLPFVRCYQKKIKESADRVNVKIAALPLFYINYTKDNY</sequence>
<reference evidence="4 5" key="1">
    <citation type="submission" date="2017-09" db="EMBL/GenBank/DDBJ databases">
        <title>Depth-based differentiation of microbial function through sediment-hosted aquifers and enrichment of novel symbionts in the deep terrestrial subsurface.</title>
        <authorList>
            <person name="Probst A.J."/>
            <person name="Ladd B."/>
            <person name="Jarett J.K."/>
            <person name="Geller-Mcgrath D.E."/>
            <person name="Sieber C.M."/>
            <person name="Emerson J.B."/>
            <person name="Anantharaman K."/>
            <person name="Thomas B.C."/>
            <person name="Malmstrom R."/>
            <person name="Stieglmeier M."/>
            <person name="Klingl A."/>
            <person name="Woyke T."/>
            <person name="Ryan C.M."/>
            <person name="Banfield J.F."/>
        </authorList>
    </citation>
    <scope>NUCLEOTIDE SEQUENCE [LARGE SCALE GENOMIC DNA]</scope>
    <source>
        <strain evidence="4">CG23_combo_of_CG06-09_8_20_14_all_37_87_8</strain>
    </source>
</reference>
<dbReference type="AlphaFoldDB" id="A0A2G9ZFC2"/>
<feature type="active site" description="Proton donor/acceptor" evidence="2">
    <location>
        <position position="80"/>
    </location>
</feature>
<dbReference type="SUPFAM" id="SSF53254">
    <property type="entry name" value="Phosphoglycerate mutase-like"/>
    <property type="match status" value="1"/>
</dbReference>
<proteinExistence type="predicted"/>
<dbReference type="InterPro" id="IPR029033">
    <property type="entry name" value="His_PPase_superfam"/>
</dbReference>
<dbReference type="EMBL" id="PCSB01000025">
    <property type="protein sequence ID" value="PIP31864.1"/>
    <property type="molecule type" value="Genomic_DNA"/>
</dbReference>
<organism evidence="4 5">
    <name type="scientific">bacterium (Candidatus Gribaldobacteria) CG23_combo_of_CG06-09_8_20_14_all_37_87_8</name>
    <dbReference type="NCBI Taxonomy" id="2014278"/>
    <lineage>
        <taxon>Bacteria</taxon>
        <taxon>Candidatus Gribaldobacteria</taxon>
    </lineage>
</organism>
<dbReference type="GO" id="GO:0043456">
    <property type="term" value="P:regulation of pentose-phosphate shunt"/>
    <property type="evidence" value="ECO:0007669"/>
    <property type="project" value="TreeGrafter"/>
</dbReference>
<dbReference type="SMART" id="SM00855">
    <property type="entry name" value="PGAM"/>
    <property type="match status" value="1"/>
</dbReference>
<dbReference type="GO" id="GO:0004331">
    <property type="term" value="F:fructose-2,6-bisphosphate 2-phosphatase activity"/>
    <property type="evidence" value="ECO:0007669"/>
    <property type="project" value="TreeGrafter"/>
</dbReference>
<dbReference type="InterPro" id="IPR051695">
    <property type="entry name" value="Phosphoglycerate_Mutase"/>
</dbReference>
<dbReference type="PANTHER" id="PTHR46517:SF1">
    <property type="entry name" value="FRUCTOSE-2,6-BISPHOSPHATASE TIGAR"/>
    <property type="match status" value="1"/>
</dbReference>
<feature type="binding site" evidence="3">
    <location>
        <begin position="80"/>
        <end position="83"/>
    </location>
    <ligand>
        <name>substrate</name>
    </ligand>
</feature>
<keyword evidence="1" id="KW-0378">Hydrolase</keyword>
<dbReference type="Pfam" id="PF00300">
    <property type="entry name" value="His_Phos_1"/>
    <property type="match status" value="1"/>
</dbReference>
<evidence type="ECO:0000256" key="2">
    <source>
        <dbReference type="PIRSR" id="PIRSR613078-1"/>
    </source>
</evidence>
<dbReference type="GO" id="GO:0045820">
    <property type="term" value="P:negative regulation of glycolytic process"/>
    <property type="evidence" value="ECO:0007669"/>
    <property type="project" value="TreeGrafter"/>
</dbReference>
<dbReference type="GO" id="GO:0005829">
    <property type="term" value="C:cytosol"/>
    <property type="evidence" value="ECO:0007669"/>
    <property type="project" value="TreeGrafter"/>
</dbReference>